<evidence type="ECO:0000256" key="1">
    <source>
        <dbReference type="SAM" id="MobiDB-lite"/>
    </source>
</evidence>
<dbReference type="eggNOG" id="ENOG502QQN1">
    <property type="taxonomic scope" value="Eukaryota"/>
</dbReference>
<reference evidence="2" key="3">
    <citation type="submission" date="2015-02" db="UniProtKB">
        <authorList>
            <consortium name="EnsemblProtists"/>
        </authorList>
    </citation>
    <scope>IDENTIFICATION</scope>
    <source>
        <strain evidence="2">DAOM BR144</strain>
    </source>
</reference>
<reference evidence="3" key="1">
    <citation type="journal article" date="2010" name="Genome Biol.">
        <title>Genome sequence of the necrotrophic plant pathogen Pythium ultimum reveals original pathogenicity mechanisms and effector repertoire.</title>
        <authorList>
            <person name="Levesque C.A."/>
            <person name="Brouwer H."/>
            <person name="Cano L."/>
            <person name="Hamilton J.P."/>
            <person name="Holt C."/>
            <person name="Huitema E."/>
            <person name="Raffaele S."/>
            <person name="Robideau G.P."/>
            <person name="Thines M."/>
            <person name="Win J."/>
            <person name="Zerillo M.M."/>
            <person name="Beakes G.W."/>
            <person name="Boore J.L."/>
            <person name="Busam D."/>
            <person name="Dumas B."/>
            <person name="Ferriera S."/>
            <person name="Fuerstenberg S.I."/>
            <person name="Gachon C.M."/>
            <person name="Gaulin E."/>
            <person name="Govers F."/>
            <person name="Grenville-Briggs L."/>
            <person name="Horner N."/>
            <person name="Hostetler J."/>
            <person name="Jiang R.H."/>
            <person name="Johnson J."/>
            <person name="Krajaejun T."/>
            <person name="Lin H."/>
            <person name="Meijer H.J."/>
            <person name="Moore B."/>
            <person name="Morris P."/>
            <person name="Phuntmart V."/>
            <person name="Puiu D."/>
            <person name="Shetty J."/>
            <person name="Stajich J.E."/>
            <person name="Tripathy S."/>
            <person name="Wawra S."/>
            <person name="van West P."/>
            <person name="Whitty B.R."/>
            <person name="Coutinho P.M."/>
            <person name="Henrissat B."/>
            <person name="Martin F."/>
            <person name="Thomas P.D."/>
            <person name="Tyler B.M."/>
            <person name="De Vries R.P."/>
            <person name="Kamoun S."/>
            <person name="Yandell M."/>
            <person name="Tisserat N."/>
            <person name="Buell C.R."/>
        </authorList>
    </citation>
    <scope>NUCLEOTIDE SEQUENCE</scope>
    <source>
        <strain evidence="3">DAOM:BR144</strain>
    </source>
</reference>
<sequence length="278" mass="31465">MEILSPNAESGEDESSNDSGFEGALRSPETQRQHGRNQKKANSTAASHSPKDEQVNVPLNPNTKARKMALDSLMYSMSANSQRNSKLLDQDTAKEIIVKKYLEASNPRTGSPSHAKGFQTDKKTSLLQGLPEPNRINTGLHNSHAPLPLRVDLQRRMEVVLGALKMRPKAKLDLVLKYTHADHYDSFQVAVVLWEQALHYITKREVAMASLRKFELVASDPRRHFRSLSTHRLKEQKERDALFYQLNYTSDVCREALTELEKQCGDKVYYEDRLSGCG</sequence>
<dbReference type="PANTHER" id="PTHR16078:SF1">
    <property type="entry name" value="COILED-COIL DOMAIN-CONTAINING PROTEIN 87"/>
    <property type="match status" value="1"/>
</dbReference>
<dbReference type="InParanoid" id="K3WFV9"/>
<organism evidence="2 3">
    <name type="scientific">Globisporangium ultimum (strain ATCC 200006 / CBS 805.95 / DAOM BR144)</name>
    <name type="common">Pythium ultimum</name>
    <dbReference type="NCBI Taxonomy" id="431595"/>
    <lineage>
        <taxon>Eukaryota</taxon>
        <taxon>Sar</taxon>
        <taxon>Stramenopiles</taxon>
        <taxon>Oomycota</taxon>
        <taxon>Peronosporomycetes</taxon>
        <taxon>Pythiales</taxon>
        <taxon>Pythiaceae</taxon>
        <taxon>Globisporangium</taxon>
    </lineage>
</organism>
<keyword evidence="3" id="KW-1185">Reference proteome</keyword>
<dbReference type="HOGENOM" id="CLU_1002810_0_0_1"/>
<dbReference type="EMBL" id="GL376638">
    <property type="status" value="NOT_ANNOTATED_CDS"/>
    <property type="molecule type" value="Genomic_DNA"/>
</dbReference>
<dbReference type="AlphaFoldDB" id="K3WFV9"/>
<accession>K3WFV9</accession>
<name>K3WFV9_GLOUD</name>
<protein>
    <submittedName>
        <fullName evidence="2">Uncharacterized protein</fullName>
    </submittedName>
</protein>
<reference evidence="3" key="2">
    <citation type="submission" date="2010-04" db="EMBL/GenBank/DDBJ databases">
        <authorList>
            <person name="Buell R."/>
            <person name="Hamilton J."/>
            <person name="Hostetler J."/>
        </authorList>
    </citation>
    <scope>NUCLEOTIDE SEQUENCE [LARGE SCALE GENOMIC DNA]</scope>
    <source>
        <strain evidence="3">DAOM:BR144</strain>
    </source>
</reference>
<evidence type="ECO:0000313" key="2">
    <source>
        <dbReference type="EnsemblProtists" id="PYU1_T003850"/>
    </source>
</evidence>
<proteinExistence type="predicted"/>
<dbReference type="VEuPathDB" id="FungiDB:PYU1_G003840"/>
<dbReference type="Proteomes" id="UP000019132">
    <property type="component" value="Unassembled WGS sequence"/>
</dbReference>
<evidence type="ECO:0000313" key="3">
    <source>
        <dbReference type="Proteomes" id="UP000019132"/>
    </source>
</evidence>
<feature type="region of interest" description="Disordered" evidence="1">
    <location>
        <begin position="1"/>
        <end position="61"/>
    </location>
</feature>
<dbReference type="EnsemblProtists" id="PYU1_T003850">
    <property type="protein sequence ID" value="PYU1_T003850"/>
    <property type="gene ID" value="PYU1_G003840"/>
</dbReference>
<dbReference type="PANTHER" id="PTHR16078">
    <property type="entry name" value="COILED-COIL DOMAIN-CONTAINING PROTEIN 87"/>
    <property type="match status" value="1"/>
</dbReference>
<dbReference type="Gene3D" id="1.20.58.1520">
    <property type="match status" value="1"/>
</dbReference>
<dbReference type="InterPro" id="IPR037383">
    <property type="entry name" value="CCDC87"/>
</dbReference>